<name>A0ACC3YW92_COLTU</name>
<accession>A0ACC3YW92</accession>
<dbReference type="Proteomes" id="UP000805649">
    <property type="component" value="Unassembled WGS sequence"/>
</dbReference>
<protein>
    <submittedName>
        <fullName evidence="1">EC34 protein</fullName>
    </submittedName>
</protein>
<evidence type="ECO:0000313" key="2">
    <source>
        <dbReference type="Proteomes" id="UP000805649"/>
    </source>
</evidence>
<proteinExistence type="predicted"/>
<gene>
    <name evidence="1" type="ORF">CTRU02_208435</name>
</gene>
<reference evidence="1 2" key="1">
    <citation type="journal article" date="2020" name="Phytopathology">
        <title>Genome Sequence Resources of Colletotrichum truncatum, C. plurivorum, C. musicola, and C. sojae: Four Species Pathogenic to Soybean (Glycine max).</title>
        <authorList>
            <person name="Rogerio F."/>
            <person name="Boufleur T.R."/>
            <person name="Ciampi-Guillardi M."/>
            <person name="Sukno S.A."/>
            <person name="Thon M.R."/>
            <person name="Massola Junior N.S."/>
            <person name="Baroncelli R."/>
        </authorList>
    </citation>
    <scope>NUCLEOTIDE SEQUENCE [LARGE SCALE GENOMIC DNA]</scope>
    <source>
        <strain evidence="1 2">CMES1059</strain>
    </source>
</reference>
<sequence>MFAATLATVLLPLTMLTGAVAQGFNCKAEGFCTTSDPNCNFCLNIEPAAKIKVCQAIDPTYKTAPGDISRGPPGADFQCIVTCCH</sequence>
<evidence type="ECO:0000313" key="1">
    <source>
        <dbReference type="EMBL" id="KAL0936220.1"/>
    </source>
</evidence>
<organism evidence="1 2">
    <name type="scientific">Colletotrichum truncatum</name>
    <name type="common">Anthracnose fungus</name>
    <name type="synonym">Colletotrichum capsici</name>
    <dbReference type="NCBI Taxonomy" id="5467"/>
    <lineage>
        <taxon>Eukaryota</taxon>
        <taxon>Fungi</taxon>
        <taxon>Dikarya</taxon>
        <taxon>Ascomycota</taxon>
        <taxon>Pezizomycotina</taxon>
        <taxon>Sordariomycetes</taxon>
        <taxon>Hypocreomycetidae</taxon>
        <taxon>Glomerellales</taxon>
        <taxon>Glomerellaceae</taxon>
        <taxon>Colletotrichum</taxon>
        <taxon>Colletotrichum truncatum species complex</taxon>
    </lineage>
</organism>
<dbReference type="EMBL" id="VUJX02000005">
    <property type="protein sequence ID" value="KAL0936220.1"/>
    <property type="molecule type" value="Genomic_DNA"/>
</dbReference>
<keyword evidence="2" id="KW-1185">Reference proteome</keyword>
<comment type="caution">
    <text evidence="1">The sequence shown here is derived from an EMBL/GenBank/DDBJ whole genome shotgun (WGS) entry which is preliminary data.</text>
</comment>